<dbReference type="Pfam" id="PF13517">
    <property type="entry name" value="FG-GAP_3"/>
    <property type="match status" value="3"/>
</dbReference>
<dbReference type="GO" id="GO:0005509">
    <property type="term" value="F:calcium ion binding"/>
    <property type="evidence" value="ECO:0007669"/>
    <property type="project" value="InterPro"/>
</dbReference>
<keyword evidence="1" id="KW-0732">Signal</keyword>
<dbReference type="InterPro" id="IPR027039">
    <property type="entry name" value="Crtac1"/>
</dbReference>
<dbReference type="InterPro" id="IPR018511">
    <property type="entry name" value="Hemolysin-typ_Ca-bd_CS"/>
</dbReference>
<gene>
    <name evidence="3" type="ORF">C7H19_13045</name>
</gene>
<reference evidence="3 4" key="2">
    <citation type="submission" date="2018-03" db="EMBL/GenBank/DDBJ databases">
        <authorList>
            <person name="Keele B.F."/>
        </authorList>
    </citation>
    <scope>NUCLEOTIDE SEQUENCE [LARGE SCALE GENOMIC DNA]</scope>
    <source>
        <strain evidence="3 4">CCALA 016</strain>
    </source>
</reference>
<dbReference type="PANTHER" id="PTHR16026">
    <property type="entry name" value="CARTILAGE ACIDIC PROTEIN 1"/>
    <property type="match status" value="1"/>
</dbReference>
<dbReference type="InterPro" id="IPR001343">
    <property type="entry name" value="Hemolysn_Ca-bd"/>
</dbReference>
<dbReference type="Gene3D" id="2.130.10.130">
    <property type="entry name" value="Integrin alpha, N-terminal"/>
    <property type="match status" value="1"/>
</dbReference>
<sequence length="962" mass="102141">MIQFIDVTNSSGIAWSGENSGFSTAWIDFNSDGLPDLWVTPHGFSLPNIAPKLYINNGNGTFTEVSDQLFGGFQFNSDTHGSAWADFDNDGDPDAFQLVGGGVGTGADPSLLFINENGTLKENAAQLGVDLPEGRGRSPLLFDWNNDGNLDLLEVNIARPDGLAPTTLFKQTSNGFIEINELVGLPPIAAEWAQIADLFGDGKPDLIFGSDPLKVFTQENEVFQDISDQFPVINNIHDVAIADFNGDLINDIFAVRGLPTNEISQLFQGQSNVAFAILIADAGQAGVSFTTSGDVTFDFSSRIEGVAIDSSRIYLGANGISPSSQALITSNPSNSCGCATCRASALTLSQALSLSPNDPNVIGIKTITSNSAPGLYIGYDPATQTWQAVNHTRFFTKKLQLTIASTDPISNLTPIGFTNPDLSTLGALQPVLLMYDPQTGQYVDRTVEAGLSLPMVSRAMTSGDFDNDGDIDLFGTRAGMVSVGNILYENQGDGTFVEVPQAGSATTSAIGLHDQGFNANLSAITADYDQNGTLDIFVPHSALRNTEKNYLALPPQLYQNQGNDNSWLEIDLEGVVSNRDGIGAKVFVTAGGVTQLREQNGGRHQYGQNFQRLHFGLGSNTIVEKIAIQWPSGIIQEINNVSANQIINIVESTASLTPQTINGTFNNDSLFGGITDNTIFGYEGNDYLNGGAGNDLLRGHLGNDTLDGGAGDDTLFGSLDSDRLLGGSGNDQLNGEGGNDTLIGGFGIDTLIGLKGNDTYVVDDPNDVIIENVNEGRDTVETTLSSWTLGANVENLTFRSSSSFAKLTRNFFIYGTGNNLNNILTGNQNPNILEGNNGNDTLIGGNGNDILIGGIGADRFTFNILRNQIDTITDFAKEQGDKIAISAAGFALDLVPGRLSSGRFLSGAGITEAANINQRFIYNTTNGALFFDADGSEITSLPIQIATLSGTPSLTHTDIVIF</sequence>
<evidence type="ECO:0000256" key="1">
    <source>
        <dbReference type="ARBA" id="ARBA00022729"/>
    </source>
</evidence>
<accession>A0A2T1LWR9</accession>
<evidence type="ECO:0000259" key="2">
    <source>
        <dbReference type="Pfam" id="PF07593"/>
    </source>
</evidence>
<name>A0A2T1LWR9_9CHRO</name>
<dbReference type="Gene3D" id="2.150.10.10">
    <property type="entry name" value="Serralysin-like metalloprotease, C-terminal"/>
    <property type="match status" value="3"/>
</dbReference>
<protein>
    <submittedName>
        <fullName evidence="3">Calcium-binding protein</fullName>
    </submittedName>
</protein>
<dbReference type="PRINTS" id="PR00313">
    <property type="entry name" value="CABNDNGRPT"/>
</dbReference>
<dbReference type="SUPFAM" id="SSF69318">
    <property type="entry name" value="Integrin alpha N-terminal domain"/>
    <property type="match status" value="2"/>
</dbReference>
<proteinExistence type="predicted"/>
<dbReference type="SUPFAM" id="SSF51120">
    <property type="entry name" value="beta-Roll"/>
    <property type="match status" value="3"/>
</dbReference>
<dbReference type="InterPro" id="IPR028994">
    <property type="entry name" value="Integrin_alpha_N"/>
</dbReference>
<feature type="domain" description="ASPIC/UnbV" evidence="2">
    <location>
        <begin position="581"/>
        <end position="647"/>
    </location>
</feature>
<dbReference type="PROSITE" id="PS00330">
    <property type="entry name" value="HEMOLYSIN_CALCIUM"/>
    <property type="match status" value="2"/>
</dbReference>
<reference evidence="3 4" key="1">
    <citation type="submission" date="2018-03" db="EMBL/GenBank/DDBJ databases">
        <title>The ancient ancestry and fast evolution of plastids.</title>
        <authorList>
            <person name="Moore K.R."/>
            <person name="Magnabosco C."/>
            <person name="Momper L."/>
            <person name="Gold D.A."/>
            <person name="Bosak T."/>
            <person name="Fournier G.P."/>
        </authorList>
    </citation>
    <scope>NUCLEOTIDE SEQUENCE [LARGE SCALE GENOMIC DNA]</scope>
    <source>
        <strain evidence="3 4">CCALA 016</strain>
    </source>
</reference>
<dbReference type="InterPro" id="IPR013517">
    <property type="entry name" value="FG-GAP"/>
</dbReference>
<dbReference type="Proteomes" id="UP000239001">
    <property type="component" value="Unassembled WGS sequence"/>
</dbReference>
<comment type="caution">
    <text evidence="3">The sequence shown here is derived from an EMBL/GenBank/DDBJ whole genome shotgun (WGS) entry which is preliminary data.</text>
</comment>
<dbReference type="InterPro" id="IPR011049">
    <property type="entry name" value="Serralysin-like_metalloprot_C"/>
</dbReference>
<dbReference type="AlphaFoldDB" id="A0A2T1LWR9"/>
<dbReference type="InterPro" id="IPR011519">
    <property type="entry name" value="UnbV_ASPIC"/>
</dbReference>
<evidence type="ECO:0000313" key="4">
    <source>
        <dbReference type="Proteomes" id="UP000239001"/>
    </source>
</evidence>
<organism evidence="3 4">
    <name type="scientific">Aphanothece hegewaldii CCALA 016</name>
    <dbReference type="NCBI Taxonomy" id="2107694"/>
    <lineage>
        <taxon>Bacteria</taxon>
        <taxon>Bacillati</taxon>
        <taxon>Cyanobacteriota</taxon>
        <taxon>Cyanophyceae</taxon>
        <taxon>Oscillatoriophycideae</taxon>
        <taxon>Chroococcales</taxon>
        <taxon>Aphanothecaceae</taxon>
        <taxon>Aphanothece</taxon>
    </lineage>
</organism>
<dbReference type="OrthoDB" id="9816120at2"/>
<dbReference type="PANTHER" id="PTHR16026:SF0">
    <property type="entry name" value="CARTILAGE ACIDIC PROTEIN 1"/>
    <property type="match status" value="1"/>
</dbReference>
<evidence type="ECO:0000313" key="3">
    <source>
        <dbReference type="EMBL" id="PSF36601.1"/>
    </source>
</evidence>
<dbReference type="EMBL" id="PXOH01000013">
    <property type="protein sequence ID" value="PSF36601.1"/>
    <property type="molecule type" value="Genomic_DNA"/>
</dbReference>
<dbReference type="Pfam" id="PF00353">
    <property type="entry name" value="HemolysinCabind"/>
    <property type="match status" value="4"/>
</dbReference>
<keyword evidence="4" id="KW-1185">Reference proteome</keyword>
<dbReference type="RefSeq" id="WP_106457317.1">
    <property type="nucleotide sequence ID" value="NZ_PXOH01000013.1"/>
</dbReference>
<dbReference type="Pfam" id="PF07593">
    <property type="entry name" value="UnbV_ASPIC"/>
    <property type="match status" value="1"/>
</dbReference>